<dbReference type="AlphaFoldDB" id="A0A0L8H5L9"/>
<protein>
    <submittedName>
        <fullName evidence="1">Uncharacterized protein</fullName>
    </submittedName>
</protein>
<gene>
    <name evidence="1" type="ORF">OCBIM_22021861mg</name>
</gene>
<evidence type="ECO:0000313" key="1">
    <source>
        <dbReference type="EMBL" id="KOF84563.1"/>
    </source>
</evidence>
<sequence>MTLLTLTYVYKPSPPHVRRRCINQNIQIHEMSSIGLKTFFFFSIKSSLRKSENIAMTI</sequence>
<proteinExistence type="predicted"/>
<dbReference type="EMBL" id="KQ419113">
    <property type="protein sequence ID" value="KOF84563.1"/>
    <property type="molecule type" value="Genomic_DNA"/>
</dbReference>
<reference evidence="1" key="1">
    <citation type="submission" date="2015-07" db="EMBL/GenBank/DDBJ databases">
        <title>MeaNS - Measles Nucleotide Surveillance Program.</title>
        <authorList>
            <person name="Tran T."/>
            <person name="Druce J."/>
        </authorList>
    </citation>
    <scope>NUCLEOTIDE SEQUENCE</scope>
    <source>
        <strain evidence="1">UCB-OBI-ISO-001</strain>
        <tissue evidence="1">Gonad</tissue>
    </source>
</reference>
<organism evidence="1">
    <name type="scientific">Octopus bimaculoides</name>
    <name type="common">California two-spotted octopus</name>
    <dbReference type="NCBI Taxonomy" id="37653"/>
    <lineage>
        <taxon>Eukaryota</taxon>
        <taxon>Metazoa</taxon>
        <taxon>Spiralia</taxon>
        <taxon>Lophotrochozoa</taxon>
        <taxon>Mollusca</taxon>
        <taxon>Cephalopoda</taxon>
        <taxon>Coleoidea</taxon>
        <taxon>Octopodiformes</taxon>
        <taxon>Octopoda</taxon>
        <taxon>Incirrata</taxon>
        <taxon>Octopodidae</taxon>
        <taxon>Octopus</taxon>
    </lineage>
</organism>
<accession>A0A0L8H5L9</accession>
<name>A0A0L8H5L9_OCTBM</name>